<dbReference type="InterPro" id="IPR007159">
    <property type="entry name" value="SpoVT-AbrB_dom"/>
</dbReference>
<protein>
    <recommendedName>
        <fullName evidence="1">SpoVT-AbrB domain-containing protein</fullName>
    </recommendedName>
</protein>
<gene>
    <name evidence="2" type="ORF">CO051_02085</name>
</gene>
<evidence type="ECO:0000259" key="1">
    <source>
        <dbReference type="SMART" id="SM00966"/>
    </source>
</evidence>
<dbReference type="Gene3D" id="2.10.260.10">
    <property type="match status" value="1"/>
</dbReference>
<dbReference type="Proteomes" id="UP000231383">
    <property type="component" value="Unassembled WGS sequence"/>
</dbReference>
<feature type="domain" description="SpoVT-AbrB" evidence="1">
    <location>
        <begin position="7"/>
        <end position="56"/>
    </location>
</feature>
<reference evidence="3" key="1">
    <citation type="submission" date="2017-09" db="EMBL/GenBank/DDBJ databases">
        <title>Depth-based differentiation of microbial function through sediment-hosted aquifers and enrichment of novel symbionts in the deep terrestrial subsurface.</title>
        <authorList>
            <person name="Probst A.J."/>
            <person name="Ladd B."/>
            <person name="Jarett J.K."/>
            <person name="Geller-Mcgrath D.E."/>
            <person name="Sieber C.M.K."/>
            <person name="Emerson J.B."/>
            <person name="Anantharaman K."/>
            <person name="Thomas B.C."/>
            <person name="Malmstrom R."/>
            <person name="Stieglmeier M."/>
            <person name="Klingl A."/>
            <person name="Woyke T."/>
            <person name="Ryan C.M."/>
            <person name="Banfield J.F."/>
        </authorList>
    </citation>
    <scope>NUCLEOTIDE SEQUENCE [LARGE SCALE GENOMIC DNA]</scope>
</reference>
<dbReference type="SUPFAM" id="SSF89447">
    <property type="entry name" value="AbrB/MazE/MraZ-like"/>
    <property type="match status" value="1"/>
</dbReference>
<dbReference type="Pfam" id="PF04014">
    <property type="entry name" value="MazE_antitoxin"/>
    <property type="match status" value="1"/>
</dbReference>
<proteinExistence type="predicted"/>
<dbReference type="SMART" id="SM00966">
    <property type="entry name" value="SpoVT_AbrB"/>
    <property type="match status" value="1"/>
</dbReference>
<dbReference type="AlphaFoldDB" id="A0A2M8F1B9"/>
<dbReference type="InterPro" id="IPR037914">
    <property type="entry name" value="SpoVT-AbrB_sf"/>
</dbReference>
<comment type="caution">
    <text evidence="2">The sequence shown here is derived from an EMBL/GenBank/DDBJ whole genome shotgun (WGS) entry which is preliminary data.</text>
</comment>
<sequence>MLQIQSSQLSPKYQTSIPSYIRKKLNLVPGDRINWRIIYRNDKALAIAEPTSKNWAKETRGLGKHLWENIDIKSYINTLRNEWEPTK</sequence>
<evidence type="ECO:0000313" key="3">
    <source>
        <dbReference type="Proteomes" id="UP000231383"/>
    </source>
</evidence>
<accession>A0A2M8F1B9</accession>
<organism evidence="2 3">
    <name type="scientific">Candidatus Roizmanbacteria bacterium CG_4_9_14_0_2_um_filter_39_13</name>
    <dbReference type="NCBI Taxonomy" id="1974839"/>
    <lineage>
        <taxon>Bacteria</taxon>
        <taxon>Candidatus Roizmaniibacteriota</taxon>
    </lineage>
</organism>
<name>A0A2M8F1B9_9BACT</name>
<dbReference type="EMBL" id="PFSC01000055">
    <property type="protein sequence ID" value="PJC33050.1"/>
    <property type="molecule type" value="Genomic_DNA"/>
</dbReference>
<evidence type="ECO:0000313" key="2">
    <source>
        <dbReference type="EMBL" id="PJC33050.1"/>
    </source>
</evidence>
<dbReference type="GO" id="GO:0003677">
    <property type="term" value="F:DNA binding"/>
    <property type="evidence" value="ECO:0007669"/>
    <property type="project" value="InterPro"/>
</dbReference>